<evidence type="ECO:0000313" key="11">
    <source>
        <dbReference type="Proteomes" id="UP000651120"/>
    </source>
</evidence>
<evidence type="ECO:0000256" key="1">
    <source>
        <dbReference type="ARBA" id="ARBA00001966"/>
    </source>
</evidence>
<evidence type="ECO:0000256" key="2">
    <source>
        <dbReference type="ARBA" id="ARBA00011032"/>
    </source>
</evidence>
<sequence length="600" mass="65273">MQTLRGLVIDLSKRTIKSLENGSKAARLFIGGRGVATYLFWKFGGHLADPLSGEGPLIFAAGPLTGTGIPMSGRAAAVFRSPLTGILGASNLGGRLGPAMRFAGVDVLVVVGKAERPVYLVVQEGRVEFRDASHLWGKDAIETEEVLLREHGRNSAVLTIGPAGENLVRFASINHDLWRQFGRTGGGAVMGAKRLKAVVFVPERRGVDVAMPEKLAEFLKKFVPYFVGEKSVKALFEGGTPRLVEIANQMGFFPTYNWRRVSMDGWERIAWPALKRDYFVKPAACLHCPAACHRLVRSKKYGVDVDIEYETIFALGGLTGCADPDELIRLNDLADRLGMDTISLGGVLAFAIEAAEEGKLKLEAEWGCGGLAKLIEDIAYRRGVGDILADGVKVAAERLGVGEAAVHVRGLEPAGYDPRVLKGMALNYAIGYRGADHLATMAYAIDIGGYAGGPQSLGEEKVRAVAHMEEASAVFDSLVLCKFGRGVYDMYPGGRGFEIAAELLTYVTGEDWSAKSLREAALRIINLTRVLNLKMGAGPDGLPERFFKPVRFEGREYVLTRGELEAALRSYYALRGWDEEGRPRPETLRELQLDFLLSPP</sequence>
<dbReference type="InterPro" id="IPR051919">
    <property type="entry name" value="W-dependent_AOR"/>
</dbReference>
<dbReference type="PANTHER" id="PTHR30038:SF9">
    <property type="entry name" value="ALDEHYDE FERREDOXIN OXIDOREDUCTASE"/>
    <property type="match status" value="1"/>
</dbReference>
<dbReference type="SMART" id="SM00790">
    <property type="entry name" value="AFOR_N"/>
    <property type="match status" value="1"/>
</dbReference>
<dbReference type="EMBL" id="DUJP01000015">
    <property type="protein sequence ID" value="HII46523.1"/>
    <property type="molecule type" value="Genomic_DNA"/>
</dbReference>
<dbReference type="InterPro" id="IPR013983">
    <property type="entry name" value="Ald_Fedxn_OxRdtase_N"/>
</dbReference>
<protein>
    <submittedName>
        <fullName evidence="10">Aldehyde ferredoxin oxidoreductase family protein</fullName>
    </submittedName>
</protein>
<accession>A0A832SRM9</accession>
<dbReference type="InterPro" id="IPR036503">
    <property type="entry name" value="Ald_Fedxn_OxRdtase_N_sf"/>
</dbReference>
<name>A0A832SRM9_9CREN</name>
<reference evidence="10" key="1">
    <citation type="journal article" date="2020" name="bioRxiv">
        <title>A rank-normalized archaeal taxonomy based on genome phylogeny resolves widespread incomplete and uneven classifications.</title>
        <authorList>
            <person name="Rinke C."/>
            <person name="Chuvochina M."/>
            <person name="Mussig A.J."/>
            <person name="Chaumeil P.-A."/>
            <person name="Waite D.W."/>
            <person name="Whitman W.B."/>
            <person name="Parks D.H."/>
            <person name="Hugenholtz P."/>
        </authorList>
    </citation>
    <scope>NUCLEOTIDE SEQUENCE</scope>
    <source>
        <strain evidence="10">UBA8839</strain>
    </source>
</reference>
<dbReference type="Gene3D" id="1.10.599.10">
    <property type="entry name" value="Aldehyde Ferredoxin Oxidoreductase Protein, subunit A, domain 3"/>
    <property type="match status" value="1"/>
</dbReference>
<dbReference type="GeneID" id="1464236"/>
<evidence type="ECO:0000256" key="5">
    <source>
        <dbReference type="ARBA" id="ARBA00023002"/>
    </source>
</evidence>
<keyword evidence="4" id="KW-0479">Metal-binding</keyword>
<feature type="domain" description="Aldehyde ferredoxin oxidoreductase N-terminal" evidence="9">
    <location>
        <begin position="5"/>
        <end position="204"/>
    </location>
</feature>
<keyword evidence="6" id="KW-0408">Iron</keyword>
<dbReference type="SUPFAM" id="SSF56228">
    <property type="entry name" value="Aldehyde ferredoxin oxidoreductase, N-terminal domain"/>
    <property type="match status" value="1"/>
</dbReference>
<dbReference type="InterPro" id="IPR013985">
    <property type="entry name" value="Ald_Fedxn_OxRdtase_dom3"/>
</dbReference>
<comment type="cofactor">
    <cofactor evidence="1">
        <name>[4Fe-4S] cluster</name>
        <dbReference type="ChEBI" id="CHEBI:49883"/>
    </cofactor>
</comment>
<dbReference type="Pfam" id="PF02730">
    <property type="entry name" value="AFOR_N"/>
    <property type="match status" value="1"/>
</dbReference>
<dbReference type="PANTHER" id="PTHR30038">
    <property type="entry name" value="ALDEHYDE FERREDOXIN OXIDOREDUCTASE"/>
    <property type="match status" value="1"/>
</dbReference>
<dbReference type="GO" id="GO:0009055">
    <property type="term" value="F:electron transfer activity"/>
    <property type="evidence" value="ECO:0007669"/>
    <property type="project" value="InterPro"/>
</dbReference>
<dbReference type="OMA" id="AYPISHE"/>
<dbReference type="GO" id="GO:0046872">
    <property type="term" value="F:metal ion binding"/>
    <property type="evidence" value="ECO:0007669"/>
    <property type="project" value="UniProtKB-KW"/>
</dbReference>
<comment type="similarity">
    <text evidence="2">Belongs to the AOR/FOR family.</text>
</comment>
<evidence type="ECO:0000313" key="10">
    <source>
        <dbReference type="EMBL" id="HII46523.1"/>
    </source>
</evidence>
<dbReference type="SUPFAM" id="SSF48310">
    <property type="entry name" value="Aldehyde ferredoxin oxidoreductase, C-terminal domains"/>
    <property type="match status" value="1"/>
</dbReference>
<comment type="cofactor">
    <cofactor evidence="8">
        <name>tungstopterin</name>
        <dbReference type="ChEBI" id="CHEBI:30402"/>
    </cofactor>
</comment>
<dbReference type="Gene3D" id="1.10.569.10">
    <property type="entry name" value="Aldehyde Ferredoxin Oxidoreductase Protein, subunit A, domain 2"/>
    <property type="match status" value="1"/>
</dbReference>
<keyword evidence="7" id="KW-0411">Iron-sulfur</keyword>
<gene>
    <name evidence="10" type="ORF">HA333_03480</name>
</gene>
<comment type="caution">
    <text evidence="10">The sequence shown here is derived from an EMBL/GenBank/DDBJ whole genome shotgun (WGS) entry which is preliminary data.</text>
</comment>
<keyword evidence="3" id="KW-0004">4Fe-4S</keyword>
<evidence type="ECO:0000256" key="4">
    <source>
        <dbReference type="ARBA" id="ARBA00022723"/>
    </source>
</evidence>
<organism evidence="10 11">
    <name type="scientific">Pyrobaculum aerophilum</name>
    <dbReference type="NCBI Taxonomy" id="13773"/>
    <lineage>
        <taxon>Archaea</taxon>
        <taxon>Thermoproteota</taxon>
        <taxon>Thermoprotei</taxon>
        <taxon>Thermoproteales</taxon>
        <taxon>Thermoproteaceae</taxon>
        <taxon>Pyrobaculum</taxon>
    </lineage>
</organism>
<dbReference type="InterPro" id="IPR036021">
    <property type="entry name" value="Tungsten_al_ferr_oxy-like_C"/>
</dbReference>
<evidence type="ECO:0000256" key="7">
    <source>
        <dbReference type="ARBA" id="ARBA00023014"/>
    </source>
</evidence>
<evidence type="ECO:0000259" key="9">
    <source>
        <dbReference type="SMART" id="SM00790"/>
    </source>
</evidence>
<dbReference type="InterPro" id="IPR001203">
    <property type="entry name" value="OxRdtase_Ald_Fedxn_C"/>
</dbReference>
<evidence type="ECO:0000256" key="6">
    <source>
        <dbReference type="ARBA" id="ARBA00023004"/>
    </source>
</evidence>
<dbReference type="Proteomes" id="UP000651120">
    <property type="component" value="Unassembled WGS sequence"/>
</dbReference>
<dbReference type="Gene3D" id="3.60.9.10">
    <property type="entry name" value="Aldehyde ferredoxin oxidoreductase, N-terminal domain"/>
    <property type="match status" value="1"/>
</dbReference>
<dbReference type="GO" id="GO:0016625">
    <property type="term" value="F:oxidoreductase activity, acting on the aldehyde or oxo group of donors, iron-sulfur protein as acceptor"/>
    <property type="evidence" value="ECO:0007669"/>
    <property type="project" value="InterPro"/>
</dbReference>
<dbReference type="InterPro" id="IPR013984">
    <property type="entry name" value="Ald_Fedxn_OxRdtase_dom2"/>
</dbReference>
<evidence type="ECO:0000256" key="8">
    <source>
        <dbReference type="ARBA" id="ARBA00049934"/>
    </source>
</evidence>
<dbReference type="GO" id="GO:0051539">
    <property type="term" value="F:4 iron, 4 sulfur cluster binding"/>
    <property type="evidence" value="ECO:0007669"/>
    <property type="project" value="UniProtKB-KW"/>
</dbReference>
<dbReference type="Pfam" id="PF01314">
    <property type="entry name" value="AFOR_C"/>
    <property type="match status" value="1"/>
</dbReference>
<proteinExistence type="inferred from homology"/>
<evidence type="ECO:0000256" key="3">
    <source>
        <dbReference type="ARBA" id="ARBA00022485"/>
    </source>
</evidence>
<keyword evidence="5" id="KW-0560">Oxidoreductase</keyword>
<dbReference type="RefSeq" id="WP_011008380.1">
    <property type="nucleotide sequence ID" value="NZ_DUJP01000015.1"/>
</dbReference>
<dbReference type="AlphaFoldDB" id="A0A832SRM9"/>